<proteinExistence type="inferred from homology"/>
<dbReference type="PRINTS" id="PR01438">
    <property type="entry name" value="UNVRSLSTRESS"/>
</dbReference>
<dbReference type="PANTHER" id="PTHR31964:SF113">
    <property type="entry name" value="USPA DOMAIN-CONTAINING PROTEIN"/>
    <property type="match status" value="1"/>
</dbReference>
<organism evidence="3 4">
    <name type="scientific">Kineococcus rhizosphaerae</name>
    <dbReference type="NCBI Taxonomy" id="559628"/>
    <lineage>
        <taxon>Bacteria</taxon>
        <taxon>Bacillati</taxon>
        <taxon>Actinomycetota</taxon>
        <taxon>Actinomycetes</taxon>
        <taxon>Kineosporiales</taxon>
        <taxon>Kineosporiaceae</taxon>
        <taxon>Kineococcus</taxon>
    </lineage>
</organism>
<dbReference type="RefSeq" id="WP_106214818.1">
    <property type="nucleotide sequence ID" value="NZ_PVZF01000014.1"/>
</dbReference>
<evidence type="ECO:0000313" key="4">
    <source>
        <dbReference type="Proteomes" id="UP000238083"/>
    </source>
</evidence>
<reference evidence="3 4" key="1">
    <citation type="submission" date="2018-03" db="EMBL/GenBank/DDBJ databases">
        <title>Genomic Encyclopedia of Archaeal and Bacterial Type Strains, Phase II (KMG-II): from individual species to whole genera.</title>
        <authorList>
            <person name="Goeker M."/>
        </authorList>
    </citation>
    <scope>NUCLEOTIDE SEQUENCE [LARGE SCALE GENOMIC DNA]</scope>
    <source>
        <strain evidence="3 4">DSM 19711</strain>
    </source>
</reference>
<evidence type="ECO:0000256" key="1">
    <source>
        <dbReference type="ARBA" id="ARBA00008791"/>
    </source>
</evidence>
<dbReference type="InterPro" id="IPR006015">
    <property type="entry name" value="Universal_stress_UspA"/>
</dbReference>
<dbReference type="CDD" id="cd23659">
    <property type="entry name" value="USP_At3g01520-like"/>
    <property type="match status" value="1"/>
</dbReference>
<dbReference type="InterPro" id="IPR014729">
    <property type="entry name" value="Rossmann-like_a/b/a_fold"/>
</dbReference>
<evidence type="ECO:0000259" key="2">
    <source>
        <dbReference type="Pfam" id="PF00582"/>
    </source>
</evidence>
<sequence length="148" mass="14947">MPAEGDGPGTVVVGVDGSPASLNALAWAAGQARRQRSTVLAVHARTVLPGLATVTDRSGVVALAARADLEEIAAELTGRLRLIEGELGVAVYLVVRAGDPAGVLAAVAEEVRADALVVGASRSLGHRVAGSVATRLCRNARCPVTVVP</sequence>
<dbReference type="PANTHER" id="PTHR31964">
    <property type="entry name" value="ADENINE NUCLEOTIDE ALPHA HYDROLASES-LIKE SUPERFAMILY PROTEIN"/>
    <property type="match status" value="1"/>
</dbReference>
<gene>
    <name evidence="3" type="ORF">CLV37_114135</name>
</gene>
<comment type="similarity">
    <text evidence="1">Belongs to the universal stress protein A family.</text>
</comment>
<dbReference type="EMBL" id="PVZF01000014">
    <property type="protein sequence ID" value="PRY11180.1"/>
    <property type="molecule type" value="Genomic_DNA"/>
</dbReference>
<dbReference type="Proteomes" id="UP000238083">
    <property type="component" value="Unassembled WGS sequence"/>
</dbReference>
<protein>
    <submittedName>
        <fullName evidence="3">Nucleotide-binding universal stress UspA family protein</fullName>
    </submittedName>
</protein>
<name>A0A2T0QY93_9ACTN</name>
<dbReference type="AlphaFoldDB" id="A0A2T0QY93"/>
<dbReference type="Gene3D" id="3.40.50.620">
    <property type="entry name" value="HUPs"/>
    <property type="match status" value="1"/>
</dbReference>
<dbReference type="SUPFAM" id="SSF52402">
    <property type="entry name" value="Adenine nucleotide alpha hydrolases-like"/>
    <property type="match status" value="1"/>
</dbReference>
<feature type="domain" description="UspA" evidence="2">
    <location>
        <begin position="10"/>
        <end position="148"/>
    </location>
</feature>
<keyword evidence="4" id="KW-1185">Reference proteome</keyword>
<comment type="caution">
    <text evidence="3">The sequence shown here is derived from an EMBL/GenBank/DDBJ whole genome shotgun (WGS) entry which is preliminary data.</text>
</comment>
<dbReference type="Pfam" id="PF00582">
    <property type="entry name" value="Usp"/>
    <property type="match status" value="1"/>
</dbReference>
<evidence type="ECO:0000313" key="3">
    <source>
        <dbReference type="EMBL" id="PRY11180.1"/>
    </source>
</evidence>
<accession>A0A2T0QY93</accession>
<dbReference type="OrthoDB" id="4553288at2"/>
<dbReference type="InterPro" id="IPR006016">
    <property type="entry name" value="UspA"/>
</dbReference>